<accession>A0A9Q1HXB2</accession>
<feature type="compositionally biased region" description="Basic and acidic residues" evidence="1">
    <location>
        <begin position="131"/>
        <end position="142"/>
    </location>
</feature>
<feature type="compositionally biased region" description="Basic and acidic residues" evidence="1">
    <location>
        <begin position="95"/>
        <end position="117"/>
    </location>
</feature>
<name>A0A9Q1HXB2_CONCO</name>
<reference evidence="2" key="1">
    <citation type="journal article" date="2023" name="Science">
        <title>Genome structures resolve the early diversification of teleost fishes.</title>
        <authorList>
            <person name="Parey E."/>
            <person name="Louis A."/>
            <person name="Montfort J."/>
            <person name="Bouchez O."/>
            <person name="Roques C."/>
            <person name="Iampietro C."/>
            <person name="Lluch J."/>
            <person name="Castinel A."/>
            <person name="Donnadieu C."/>
            <person name="Desvignes T."/>
            <person name="Floi Bucao C."/>
            <person name="Jouanno E."/>
            <person name="Wen M."/>
            <person name="Mejri S."/>
            <person name="Dirks R."/>
            <person name="Jansen H."/>
            <person name="Henkel C."/>
            <person name="Chen W.J."/>
            <person name="Zahm M."/>
            <person name="Cabau C."/>
            <person name="Klopp C."/>
            <person name="Thompson A.W."/>
            <person name="Robinson-Rechavi M."/>
            <person name="Braasch I."/>
            <person name="Lecointre G."/>
            <person name="Bobe J."/>
            <person name="Postlethwait J.H."/>
            <person name="Berthelot C."/>
            <person name="Roest Crollius H."/>
            <person name="Guiguen Y."/>
        </authorList>
    </citation>
    <scope>NUCLEOTIDE SEQUENCE</scope>
    <source>
        <strain evidence="2">Concon-B</strain>
    </source>
</reference>
<feature type="non-terminal residue" evidence="2">
    <location>
        <position position="1"/>
    </location>
</feature>
<sequence>MQSILNPQQLKTILRHHRSLGYLNRTALPSMEECKLSSMSPPPCRRVVDSSQLTNTNSQSDTEESAEKMIKEEEDILIYIKQEDEDGGERQSVTMERENGATDEVRLWMEEEIKRDEQEEGGVTQQGTQTEKGEKNERKSEG</sequence>
<dbReference type="Proteomes" id="UP001152803">
    <property type="component" value="Unassembled WGS sequence"/>
</dbReference>
<protein>
    <submittedName>
        <fullName evidence="2">Uncharacterized protein</fullName>
    </submittedName>
</protein>
<feature type="region of interest" description="Disordered" evidence="1">
    <location>
        <begin position="34"/>
        <end position="68"/>
    </location>
</feature>
<feature type="compositionally biased region" description="Polar residues" evidence="1">
    <location>
        <begin position="49"/>
        <end position="60"/>
    </location>
</feature>
<evidence type="ECO:0000256" key="1">
    <source>
        <dbReference type="SAM" id="MobiDB-lite"/>
    </source>
</evidence>
<keyword evidence="3" id="KW-1185">Reference proteome</keyword>
<organism evidence="2 3">
    <name type="scientific">Conger conger</name>
    <name type="common">Conger eel</name>
    <name type="synonym">Muraena conger</name>
    <dbReference type="NCBI Taxonomy" id="82655"/>
    <lineage>
        <taxon>Eukaryota</taxon>
        <taxon>Metazoa</taxon>
        <taxon>Chordata</taxon>
        <taxon>Craniata</taxon>
        <taxon>Vertebrata</taxon>
        <taxon>Euteleostomi</taxon>
        <taxon>Actinopterygii</taxon>
        <taxon>Neopterygii</taxon>
        <taxon>Teleostei</taxon>
        <taxon>Anguilliformes</taxon>
        <taxon>Congridae</taxon>
        <taxon>Conger</taxon>
    </lineage>
</organism>
<gene>
    <name evidence="2" type="ORF">COCON_G00138170</name>
</gene>
<evidence type="ECO:0000313" key="3">
    <source>
        <dbReference type="Proteomes" id="UP001152803"/>
    </source>
</evidence>
<dbReference type="OrthoDB" id="9948370at2759"/>
<dbReference type="EMBL" id="JAFJMO010000009">
    <property type="protein sequence ID" value="KAJ8268645.1"/>
    <property type="molecule type" value="Genomic_DNA"/>
</dbReference>
<feature type="region of interest" description="Disordered" evidence="1">
    <location>
        <begin position="82"/>
        <end position="142"/>
    </location>
</feature>
<comment type="caution">
    <text evidence="2">The sequence shown here is derived from an EMBL/GenBank/DDBJ whole genome shotgun (WGS) entry which is preliminary data.</text>
</comment>
<proteinExistence type="predicted"/>
<feature type="compositionally biased region" description="Low complexity" evidence="1">
    <location>
        <begin position="121"/>
        <end position="130"/>
    </location>
</feature>
<dbReference type="AlphaFoldDB" id="A0A9Q1HXB2"/>
<evidence type="ECO:0000313" key="2">
    <source>
        <dbReference type="EMBL" id="KAJ8268645.1"/>
    </source>
</evidence>